<evidence type="ECO:0000313" key="2">
    <source>
        <dbReference type="EMBL" id="ACN99585.1"/>
    </source>
</evidence>
<name>C1DUL2_SULAA</name>
<protein>
    <submittedName>
        <fullName evidence="2">Outer membrane lipoprotein carrier protein LolA</fullName>
    </submittedName>
</protein>
<dbReference type="EMBL" id="CP001229">
    <property type="protein sequence ID" value="ACN99585.1"/>
    <property type="molecule type" value="Genomic_DNA"/>
</dbReference>
<keyword evidence="1" id="KW-0732">Signal</keyword>
<dbReference type="InterPro" id="IPR004564">
    <property type="entry name" value="OM_lipoprot_carrier_LolA-like"/>
</dbReference>
<proteinExistence type="predicted"/>
<dbReference type="KEGG" id="saf:SULAZ_0820"/>
<dbReference type="OrthoDB" id="12614at2"/>
<dbReference type="PANTHER" id="PTHR35869:SF1">
    <property type="entry name" value="OUTER-MEMBRANE LIPOPROTEIN CARRIER PROTEIN"/>
    <property type="match status" value="1"/>
</dbReference>
<keyword evidence="2" id="KW-0449">Lipoprotein</keyword>
<keyword evidence="3" id="KW-1185">Reference proteome</keyword>
<dbReference type="PANTHER" id="PTHR35869">
    <property type="entry name" value="OUTER-MEMBRANE LIPOPROTEIN CARRIER PROTEIN"/>
    <property type="match status" value="1"/>
</dbReference>
<reference evidence="2 3" key="1">
    <citation type="journal article" date="2009" name="J. Bacteriol.">
        <title>Complete and draft genome sequences of six members of the Aquificales.</title>
        <authorList>
            <person name="Reysenbach A.L."/>
            <person name="Hamamura N."/>
            <person name="Podar M."/>
            <person name="Griffiths E."/>
            <person name="Ferreira S."/>
            <person name="Hochstein R."/>
            <person name="Heidelberg J."/>
            <person name="Johnson J."/>
            <person name="Mead D."/>
            <person name="Pohorille A."/>
            <person name="Sarmiento M."/>
            <person name="Schweighofer K."/>
            <person name="Seshadri R."/>
            <person name="Voytek M.A."/>
        </authorList>
    </citation>
    <scope>NUCLEOTIDE SEQUENCE [LARGE SCALE GENOMIC DNA]</scope>
    <source>
        <strain evidence="3">Az-Fu1 / DSM 15241 / OCM 825</strain>
    </source>
</reference>
<dbReference type="RefSeq" id="WP_012674897.1">
    <property type="nucleotide sequence ID" value="NC_012438.1"/>
</dbReference>
<dbReference type="SUPFAM" id="SSF89392">
    <property type="entry name" value="Prokaryotic lipoproteins and lipoprotein localization factors"/>
    <property type="match status" value="1"/>
</dbReference>
<gene>
    <name evidence="2" type="ordered locus">SULAZ_0820</name>
</gene>
<accession>C1DUL2</accession>
<dbReference type="Proteomes" id="UP000001369">
    <property type="component" value="Chromosome"/>
</dbReference>
<evidence type="ECO:0000313" key="3">
    <source>
        <dbReference type="Proteomes" id="UP000001369"/>
    </source>
</evidence>
<dbReference type="AlphaFoldDB" id="C1DUL2"/>
<dbReference type="STRING" id="204536.SULAZ_0820"/>
<dbReference type="CDD" id="cd16325">
    <property type="entry name" value="LolA"/>
    <property type="match status" value="1"/>
</dbReference>
<dbReference type="Pfam" id="PF03548">
    <property type="entry name" value="LolA"/>
    <property type="match status" value="1"/>
</dbReference>
<dbReference type="HOGENOM" id="CLU_1348350_0_0_0"/>
<dbReference type="Gene3D" id="2.50.20.10">
    <property type="entry name" value="Lipoprotein localisation LolA/LolB/LppX"/>
    <property type="match status" value="1"/>
</dbReference>
<sequence length="201" mass="23453">MRFLTLILILFNLSFGQDFLTEFQKKLSEIKAFESEFTQKTYQAGFKNPDIFTGELKVSKPLTIKLDYTKPYKQTIFMTKEKIILYNPQENQALITSPQNSLLITDVITIFVDNKPINKVFNIKSQQENKNYVILELIPKNGNDIKSLELTIEKNTLKLQKISAVDLDGNRIEVEFKNFKYYNTPLSLDFKLPKNVEIIRQ</sequence>
<evidence type="ECO:0000256" key="1">
    <source>
        <dbReference type="ARBA" id="ARBA00022729"/>
    </source>
</evidence>
<dbReference type="InterPro" id="IPR029046">
    <property type="entry name" value="LolA/LolB/LppX"/>
</dbReference>
<organism evidence="2 3">
    <name type="scientific">Sulfurihydrogenibium azorense (strain DSM 15241 / OCM 825 / Az-Fu1)</name>
    <dbReference type="NCBI Taxonomy" id="204536"/>
    <lineage>
        <taxon>Bacteria</taxon>
        <taxon>Pseudomonadati</taxon>
        <taxon>Aquificota</taxon>
        <taxon>Aquificia</taxon>
        <taxon>Aquificales</taxon>
        <taxon>Hydrogenothermaceae</taxon>
        <taxon>Sulfurihydrogenibium</taxon>
    </lineage>
</organism>
<dbReference type="eggNOG" id="COG2834">
    <property type="taxonomic scope" value="Bacteria"/>
</dbReference>